<feature type="compositionally biased region" description="Acidic residues" evidence="7">
    <location>
        <begin position="201"/>
        <end position="233"/>
    </location>
</feature>
<dbReference type="InterPro" id="IPR012677">
    <property type="entry name" value="Nucleotide-bd_a/b_plait_sf"/>
</dbReference>
<protein>
    <submittedName>
        <fullName evidence="9">RNA-binding protein</fullName>
    </submittedName>
</protein>
<dbReference type="InterPro" id="IPR051945">
    <property type="entry name" value="RRM_MRD1_RNA_proc_ribogen"/>
</dbReference>
<feature type="domain" description="RRM" evidence="8">
    <location>
        <begin position="285"/>
        <end position="395"/>
    </location>
</feature>
<evidence type="ECO:0000256" key="2">
    <source>
        <dbReference type="ARBA" id="ARBA00022553"/>
    </source>
</evidence>
<keyword evidence="11" id="KW-1185">Reference proteome</keyword>
<feature type="compositionally biased region" description="Basic and acidic residues" evidence="7">
    <location>
        <begin position="88"/>
        <end position="107"/>
    </location>
</feature>
<dbReference type="CDD" id="cd12676">
    <property type="entry name" value="RRM3_Nop4p"/>
    <property type="match status" value="1"/>
</dbReference>
<keyword evidence="4 6" id="KW-0694">RNA-binding</keyword>
<dbReference type="RefSeq" id="XP_002174018.2">
    <property type="nucleotide sequence ID" value="XM_002173982.2"/>
</dbReference>
<dbReference type="STRING" id="402676.B6K1A4"/>
<dbReference type="PANTHER" id="PTHR48039:SF5">
    <property type="entry name" value="RNA-BINDING PROTEIN 28"/>
    <property type="match status" value="1"/>
</dbReference>
<evidence type="ECO:0000256" key="6">
    <source>
        <dbReference type="PROSITE-ProRule" id="PRU00176"/>
    </source>
</evidence>
<dbReference type="EMBL" id="KE651166">
    <property type="protein sequence ID" value="EEB07725.2"/>
    <property type="molecule type" value="Genomic_DNA"/>
</dbReference>
<keyword evidence="5" id="KW-0539">Nucleus</keyword>
<dbReference type="SUPFAM" id="SSF54928">
    <property type="entry name" value="RNA-binding domain, RBD"/>
    <property type="match status" value="3"/>
</dbReference>
<dbReference type="eggNOG" id="KOG0127">
    <property type="taxonomic scope" value="Eukaryota"/>
</dbReference>
<evidence type="ECO:0000256" key="4">
    <source>
        <dbReference type="ARBA" id="ARBA00022884"/>
    </source>
</evidence>
<sequence length="665" mass="76158">MTEKTPSSLFVRNLTFSTTSNDLTDFFSNAAPVKHAVVVTDKETGQSKGFGFVTFSLHEDAVRALEELKNKKLDGRILRMEFAAPRKRNGETSDKPKKPEQVRKDTRPRLIVRNLPWSVKKPKHLEPYFAKFGKVREIKVPTKGGGRMCGFAFVWMKDRASAQKAMDTLNATEIDGRVVAVDWAVSKDEFEQKKTEKGESNDSEESEDESEEESADEDESEEQEENESEVDEEVLVHNSDSGSDLEASEAEDSEKNLEKDKEDAEADESENSASEEEEDSGKPESTIFIRNLLFETTEQALYQHFRQFGPLEYAKIVKDYATGLSQGRGFVKFRYQNDYEACLELAQQLPEPEAKAAEKHHLPSVLASEEFLDPDNNIAKFTLDGRLLLITPAVTQDEASRINEEGKKKRQLLQGKGVDKRNLYLINEGRITANHPLYNMLSETDRTLRQESLRTRKKLLERNPTLHVSLTRLSIRNLSRHINVKILGMLGRQAVRGFLEEVKQGVRQPLTQEELERDENNGAGRSKGFGFLQYSAHKYALMALRWLNGREVTVHSIVEAEKEWAREHRMPLPELPIIDFPDKKRRLQVEFAIENIRIVKNRAQKVESLRKKAADAKQKEADASADLKRKRASELSEAERAEHEKRAKVARIIQQKRMKRRQRKH</sequence>
<dbReference type="FunFam" id="3.30.70.330:FF:000680">
    <property type="entry name" value="NOP4p Nucleolar protein"/>
    <property type="match status" value="1"/>
</dbReference>
<evidence type="ECO:0000259" key="8">
    <source>
        <dbReference type="PROSITE" id="PS50102"/>
    </source>
</evidence>
<keyword evidence="3" id="KW-0677">Repeat</keyword>
<feature type="compositionally biased region" description="Acidic residues" evidence="7">
    <location>
        <begin position="263"/>
        <end position="279"/>
    </location>
</feature>
<dbReference type="AlphaFoldDB" id="B6K1A4"/>
<feature type="domain" description="RRM" evidence="8">
    <location>
        <begin position="471"/>
        <end position="594"/>
    </location>
</feature>
<evidence type="ECO:0000256" key="7">
    <source>
        <dbReference type="SAM" id="MobiDB-lite"/>
    </source>
</evidence>
<dbReference type="Proteomes" id="UP000001744">
    <property type="component" value="Unassembled WGS sequence"/>
</dbReference>
<dbReference type="GO" id="GO:0003723">
    <property type="term" value="F:RNA binding"/>
    <property type="evidence" value="ECO:0007669"/>
    <property type="project" value="UniProtKB-UniRule"/>
</dbReference>
<name>B6K1A4_SCHJY</name>
<feature type="compositionally biased region" description="Basic and acidic residues" evidence="7">
    <location>
        <begin position="253"/>
        <end position="262"/>
    </location>
</feature>
<dbReference type="PROSITE" id="PS50102">
    <property type="entry name" value="RRM"/>
    <property type="match status" value="4"/>
</dbReference>
<accession>B6K1A4</accession>
<feature type="compositionally biased region" description="Basic residues" evidence="7">
    <location>
        <begin position="648"/>
        <end position="665"/>
    </location>
</feature>
<dbReference type="InterPro" id="IPR034808">
    <property type="entry name" value="Nop4p_RRM3"/>
</dbReference>
<dbReference type="SMART" id="SM00360">
    <property type="entry name" value="RRM"/>
    <property type="match status" value="4"/>
</dbReference>
<dbReference type="Gene3D" id="3.30.70.330">
    <property type="match status" value="4"/>
</dbReference>
<dbReference type="InterPro" id="IPR000504">
    <property type="entry name" value="RRM_dom"/>
</dbReference>
<evidence type="ECO:0000256" key="5">
    <source>
        <dbReference type="ARBA" id="ARBA00023242"/>
    </source>
</evidence>
<dbReference type="VEuPathDB" id="FungiDB:SJAG_02829"/>
<evidence type="ECO:0000256" key="1">
    <source>
        <dbReference type="ARBA" id="ARBA00004604"/>
    </source>
</evidence>
<keyword evidence="2" id="KW-0597">Phosphoprotein</keyword>
<proteinExistence type="predicted"/>
<dbReference type="JaponicusDB" id="SJAG_02829">
    <property type="gene designation" value="nop4"/>
</dbReference>
<dbReference type="GO" id="GO:0005730">
    <property type="term" value="C:nucleolus"/>
    <property type="evidence" value="ECO:0000318"/>
    <property type="project" value="GO_Central"/>
</dbReference>
<feature type="compositionally biased region" description="Basic and acidic residues" evidence="7">
    <location>
        <begin position="613"/>
        <end position="647"/>
    </location>
</feature>
<dbReference type="PANTHER" id="PTHR48039">
    <property type="entry name" value="RNA-BINDING MOTIF PROTEIN 14B"/>
    <property type="match status" value="1"/>
</dbReference>
<dbReference type="InterPro" id="IPR035979">
    <property type="entry name" value="RBD_domain_sf"/>
</dbReference>
<dbReference type="GeneID" id="7049490"/>
<feature type="compositionally biased region" description="Basic and acidic residues" evidence="7">
    <location>
        <begin position="190"/>
        <end position="200"/>
    </location>
</feature>
<evidence type="ECO:0000313" key="10">
    <source>
        <dbReference type="JaponicusDB" id="SJAG_02829"/>
    </source>
</evidence>
<reference evidence="9 11" key="1">
    <citation type="journal article" date="2011" name="Science">
        <title>Comparative functional genomics of the fission yeasts.</title>
        <authorList>
            <person name="Rhind N."/>
            <person name="Chen Z."/>
            <person name="Yassour M."/>
            <person name="Thompson D.A."/>
            <person name="Haas B.J."/>
            <person name="Habib N."/>
            <person name="Wapinski I."/>
            <person name="Roy S."/>
            <person name="Lin M.F."/>
            <person name="Heiman D.I."/>
            <person name="Young S.K."/>
            <person name="Furuya K."/>
            <person name="Guo Y."/>
            <person name="Pidoux A."/>
            <person name="Chen H.M."/>
            <person name="Robbertse B."/>
            <person name="Goldberg J.M."/>
            <person name="Aoki K."/>
            <person name="Bayne E.H."/>
            <person name="Berlin A.M."/>
            <person name="Desjardins C.A."/>
            <person name="Dobbs E."/>
            <person name="Dukaj L."/>
            <person name="Fan L."/>
            <person name="FitzGerald M.G."/>
            <person name="French C."/>
            <person name="Gujja S."/>
            <person name="Hansen K."/>
            <person name="Keifenheim D."/>
            <person name="Levin J.Z."/>
            <person name="Mosher R.A."/>
            <person name="Mueller C.A."/>
            <person name="Pfiffner J."/>
            <person name="Priest M."/>
            <person name="Russ C."/>
            <person name="Smialowska A."/>
            <person name="Swoboda P."/>
            <person name="Sykes S.M."/>
            <person name="Vaughn M."/>
            <person name="Vengrova S."/>
            <person name="Yoder R."/>
            <person name="Zeng Q."/>
            <person name="Allshire R."/>
            <person name="Baulcombe D."/>
            <person name="Birren B.W."/>
            <person name="Brown W."/>
            <person name="Ekwall K."/>
            <person name="Kellis M."/>
            <person name="Leatherwood J."/>
            <person name="Levin H."/>
            <person name="Margalit H."/>
            <person name="Martienssen R."/>
            <person name="Nieduszynski C.A."/>
            <person name="Spatafora J.W."/>
            <person name="Friedman N."/>
            <person name="Dalgaard J.Z."/>
            <person name="Baumann P."/>
            <person name="Niki H."/>
            <person name="Regev A."/>
            <person name="Nusbaum C."/>
        </authorList>
    </citation>
    <scope>NUCLEOTIDE SEQUENCE [LARGE SCALE GENOMIC DNA]</scope>
    <source>
        <strain evidence="11">yFS275 / FY16936</strain>
    </source>
</reference>
<organism evidence="9 11">
    <name type="scientific">Schizosaccharomyces japonicus (strain yFS275 / FY16936)</name>
    <name type="common">Fission yeast</name>
    <dbReference type="NCBI Taxonomy" id="402676"/>
    <lineage>
        <taxon>Eukaryota</taxon>
        <taxon>Fungi</taxon>
        <taxon>Dikarya</taxon>
        <taxon>Ascomycota</taxon>
        <taxon>Taphrinomycotina</taxon>
        <taxon>Schizosaccharomycetes</taxon>
        <taxon>Schizosaccharomycetales</taxon>
        <taxon>Schizosaccharomycetaceae</taxon>
        <taxon>Schizosaccharomyces</taxon>
    </lineage>
</organism>
<feature type="region of interest" description="Disordered" evidence="7">
    <location>
        <begin position="84"/>
        <end position="107"/>
    </location>
</feature>
<feature type="region of interest" description="Disordered" evidence="7">
    <location>
        <begin position="190"/>
        <end position="284"/>
    </location>
</feature>
<evidence type="ECO:0000313" key="9">
    <source>
        <dbReference type="EMBL" id="EEB07725.2"/>
    </source>
</evidence>
<dbReference type="OMA" id="FTHRHAL"/>
<evidence type="ECO:0000256" key="3">
    <source>
        <dbReference type="ARBA" id="ARBA00022737"/>
    </source>
</evidence>
<feature type="domain" description="RRM" evidence="8">
    <location>
        <begin position="7"/>
        <end position="85"/>
    </location>
</feature>
<feature type="region of interest" description="Disordered" evidence="7">
    <location>
        <begin position="613"/>
        <end position="665"/>
    </location>
</feature>
<dbReference type="HOGENOM" id="CLU_011608_3_0_1"/>
<comment type="subcellular location">
    <subcellularLocation>
        <location evidence="1">Nucleus</location>
        <location evidence="1">Nucleolus</location>
    </subcellularLocation>
</comment>
<dbReference type="Pfam" id="PF00076">
    <property type="entry name" value="RRM_1"/>
    <property type="match status" value="3"/>
</dbReference>
<evidence type="ECO:0000313" key="11">
    <source>
        <dbReference type="Proteomes" id="UP000001744"/>
    </source>
</evidence>
<feature type="domain" description="RRM" evidence="8">
    <location>
        <begin position="108"/>
        <end position="186"/>
    </location>
</feature>
<dbReference type="OrthoDB" id="267048at2759"/>
<gene>
    <name evidence="10" type="primary">nop4</name>
    <name evidence="9" type="ORF">SJAG_02829</name>
</gene>